<dbReference type="PIRSF" id="PIRSF038896">
    <property type="entry name" value="NAPE-PLD"/>
    <property type="match status" value="1"/>
</dbReference>
<comment type="caution">
    <text evidence="3">The sequence shown here is derived from an EMBL/GenBank/DDBJ whole genome shotgun (WGS) entry which is preliminary data.</text>
</comment>
<keyword evidence="3" id="KW-0449">Lipoprotein</keyword>
<dbReference type="PANTHER" id="PTHR15032">
    <property type="entry name" value="N-ACYL-PHOSPHATIDYLETHANOLAMINE-HYDROLYZING PHOSPHOLIPASE D"/>
    <property type="match status" value="1"/>
</dbReference>
<evidence type="ECO:0000259" key="2">
    <source>
        <dbReference type="Pfam" id="PF12706"/>
    </source>
</evidence>
<dbReference type="InterPro" id="IPR001279">
    <property type="entry name" value="Metallo-B-lactamas"/>
</dbReference>
<dbReference type="PATRIC" id="fig|1304275.5.peg.2479"/>
<proteinExistence type="predicted"/>
<name>A0A084IJR0_SALHC</name>
<dbReference type="InterPro" id="IPR024884">
    <property type="entry name" value="NAPE-PLD"/>
</dbReference>
<dbReference type="AlphaFoldDB" id="A0A084IJR0"/>
<dbReference type="GO" id="GO:0005737">
    <property type="term" value="C:cytoplasm"/>
    <property type="evidence" value="ECO:0007669"/>
    <property type="project" value="TreeGrafter"/>
</dbReference>
<reference evidence="3 4" key="1">
    <citation type="submission" date="2013-03" db="EMBL/GenBank/DDBJ databases">
        <title>Salinisphaera hydrothermalis C41B8 Genome Sequencing.</title>
        <authorList>
            <person name="Li C."/>
            <person name="Lai Q."/>
            <person name="Shao Z."/>
        </authorList>
    </citation>
    <scope>NUCLEOTIDE SEQUENCE [LARGE SCALE GENOMIC DNA]</scope>
    <source>
        <strain evidence="3 4">C41B8</strain>
    </source>
</reference>
<dbReference type="InterPro" id="IPR036866">
    <property type="entry name" value="RibonucZ/Hydroxyglut_hydro"/>
</dbReference>
<dbReference type="GO" id="GO:0008270">
    <property type="term" value="F:zinc ion binding"/>
    <property type="evidence" value="ECO:0007669"/>
    <property type="project" value="InterPro"/>
</dbReference>
<feature type="domain" description="Metallo-beta-lactamase" evidence="2">
    <location>
        <begin position="106"/>
        <end position="285"/>
    </location>
</feature>
<feature type="region of interest" description="Disordered" evidence="1">
    <location>
        <begin position="1"/>
        <end position="20"/>
    </location>
</feature>
<dbReference type="PANTHER" id="PTHR15032:SF4">
    <property type="entry name" value="N-ACYL-PHOSPHATIDYLETHANOLAMINE-HYDROLYZING PHOSPHOLIPASE D"/>
    <property type="match status" value="1"/>
</dbReference>
<organism evidence="3 4">
    <name type="scientific">Salinisphaera hydrothermalis (strain C41B8)</name>
    <dbReference type="NCBI Taxonomy" id="1304275"/>
    <lineage>
        <taxon>Bacteria</taxon>
        <taxon>Pseudomonadati</taxon>
        <taxon>Pseudomonadota</taxon>
        <taxon>Gammaproteobacteria</taxon>
        <taxon>Salinisphaerales</taxon>
        <taxon>Salinisphaeraceae</taxon>
        <taxon>Salinisphaera</taxon>
    </lineage>
</organism>
<dbReference type="Gene3D" id="3.60.15.10">
    <property type="entry name" value="Ribonuclease Z/Hydroxyacylglutathione hydrolase-like"/>
    <property type="match status" value="1"/>
</dbReference>
<dbReference type="STRING" id="1304275.C41B8_12150"/>
<accession>A0A084IJR0</accession>
<protein>
    <submittedName>
        <fullName evidence="3">Lipoprotein</fullName>
    </submittedName>
</protein>
<dbReference type="RefSeq" id="WP_051883462.1">
    <property type="nucleotide sequence ID" value="NZ_APNK01000019.1"/>
</dbReference>
<sequence length="327" mass="37196">MSESFEPPHAGAHFDGRRFSNPWRQRSSRRRRFGLWRWLLRPRSPSWPPAAPDVDAPDIEIPPRRSETPRITWIGHACVLIQLEGLNLITDPVYAAHVGPMPGIGVRRHTPPAIDWADLPPIDLVLISHAHYDHLDRATITALVRRDDPVLLAGLGLNRWLARRGSRRIVTLDWWHSSKPLDDGLSITAVPAQHWSRRGLFDRNRSLWAGFWIETASHRLYFAGDTGYGPHFRWIRERLGAPDFAMLPIGAYEPRELMRAQHMNPDEAVTAHNELEAGQSMGIHFATFKLTDEPRDQPIHDLATARARHGLTDTAFIAPAFGQVFEL</sequence>
<dbReference type="Pfam" id="PF12706">
    <property type="entry name" value="Lactamase_B_2"/>
    <property type="match status" value="1"/>
</dbReference>
<dbReference type="Proteomes" id="UP000028302">
    <property type="component" value="Unassembled WGS sequence"/>
</dbReference>
<keyword evidence="4" id="KW-1185">Reference proteome</keyword>
<dbReference type="GO" id="GO:0070290">
    <property type="term" value="F:N-acylphosphatidylethanolamine-specific phospholipase D activity"/>
    <property type="evidence" value="ECO:0007669"/>
    <property type="project" value="InterPro"/>
</dbReference>
<evidence type="ECO:0000313" key="3">
    <source>
        <dbReference type="EMBL" id="KEZ76944.1"/>
    </source>
</evidence>
<dbReference type="eggNOG" id="COG2220">
    <property type="taxonomic scope" value="Bacteria"/>
</dbReference>
<dbReference type="EMBL" id="APNK01000019">
    <property type="protein sequence ID" value="KEZ76944.1"/>
    <property type="molecule type" value="Genomic_DNA"/>
</dbReference>
<dbReference type="SUPFAM" id="SSF56281">
    <property type="entry name" value="Metallo-hydrolase/oxidoreductase"/>
    <property type="match status" value="1"/>
</dbReference>
<evidence type="ECO:0000256" key="1">
    <source>
        <dbReference type="SAM" id="MobiDB-lite"/>
    </source>
</evidence>
<gene>
    <name evidence="3" type="ORF">C41B8_12150</name>
</gene>
<evidence type="ECO:0000313" key="4">
    <source>
        <dbReference type="Proteomes" id="UP000028302"/>
    </source>
</evidence>